<dbReference type="AlphaFoldDB" id="A0AAJ6YGJ6"/>
<dbReference type="PROSITE" id="PS50240">
    <property type="entry name" value="TRYPSIN_DOM"/>
    <property type="match status" value="1"/>
</dbReference>
<evidence type="ECO:0000256" key="1">
    <source>
        <dbReference type="ARBA" id="ARBA00022670"/>
    </source>
</evidence>
<evidence type="ECO:0000256" key="4">
    <source>
        <dbReference type="ARBA" id="ARBA00023157"/>
    </source>
</evidence>
<accession>A0AAJ6YGJ6</accession>
<gene>
    <name evidence="7" type="primary">LOC105362007</name>
</gene>
<dbReference type="Pfam" id="PF00089">
    <property type="entry name" value="Trypsin"/>
    <property type="match status" value="1"/>
</dbReference>
<keyword evidence="2" id="KW-0378">Hydrolase</keyword>
<dbReference type="SUPFAM" id="SSF50494">
    <property type="entry name" value="Trypsin-like serine proteases"/>
    <property type="match status" value="1"/>
</dbReference>
<dbReference type="PANTHER" id="PTHR24276">
    <property type="entry name" value="POLYSERASE-RELATED"/>
    <property type="match status" value="1"/>
</dbReference>
<dbReference type="GeneID" id="105362007"/>
<dbReference type="SMART" id="SM00020">
    <property type="entry name" value="Tryp_SPc"/>
    <property type="match status" value="1"/>
</dbReference>
<evidence type="ECO:0000259" key="5">
    <source>
        <dbReference type="PROSITE" id="PS50240"/>
    </source>
</evidence>
<dbReference type="InterPro" id="IPR009003">
    <property type="entry name" value="Peptidase_S1_PA"/>
</dbReference>
<keyword evidence="1" id="KW-0645">Protease</keyword>
<proteinExistence type="predicted"/>
<name>A0AAJ6YGJ6_9HYME</name>
<dbReference type="KEGG" id="csol:105362007"/>
<reference evidence="7" key="1">
    <citation type="submission" date="2025-08" db="UniProtKB">
        <authorList>
            <consortium name="RefSeq"/>
        </authorList>
    </citation>
    <scope>IDENTIFICATION</scope>
</reference>
<dbReference type="InterPro" id="IPR050430">
    <property type="entry name" value="Peptidase_S1"/>
</dbReference>
<feature type="domain" description="Peptidase S1" evidence="5">
    <location>
        <begin position="1"/>
        <end position="136"/>
    </location>
</feature>
<evidence type="ECO:0000313" key="7">
    <source>
        <dbReference type="RefSeq" id="XP_011497635.1"/>
    </source>
</evidence>
<dbReference type="RefSeq" id="XP_011497635.1">
    <property type="nucleotide sequence ID" value="XM_011499333.1"/>
</dbReference>
<keyword evidence="4" id="KW-1015">Disulfide bond</keyword>
<keyword evidence="3" id="KW-0720">Serine protease</keyword>
<dbReference type="InterPro" id="IPR001254">
    <property type="entry name" value="Trypsin_dom"/>
</dbReference>
<dbReference type="GO" id="GO:0006508">
    <property type="term" value="P:proteolysis"/>
    <property type="evidence" value="ECO:0007669"/>
    <property type="project" value="UniProtKB-KW"/>
</dbReference>
<protein>
    <submittedName>
        <fullName evidence="7">Trypsin-2-like</fullName>
    </submittedName>
</protein>
<dbReference type="InterPro" id="IPR043504">
    <property type="entry name" value="Peptidase_S1_PA_chymotrypsin"/>
</dbReference>
<sequence>MDLRFLKTTIKYNDFQSRIALPTQPPNSGVFGTIAGWGKTEEGYGTTNSHYLKQSSVVILNSTDCASRVPLPMASTQFCTFHSVGTGICSGDDGGSVVSNGELYGVISFSYGCAQGIPDVHTAVYYYLDFIRLYMLV</sequence>
<dbReference type="GO" id="GO:0004252">
    <property type="term" value="F:serine-type endopeptidase activity"/>
    <property type="evidence" value="ECO:0007669"/>
    <property type="project" value="InterPro"/>
</dbReference>
<organism evidence="6 7">
    <name type="scientific">Ceratosolen solmsi marchali</name>
    <dbReference type="NCBI Taxonomy" id="326594"/>
    <lineage>
        <taxon>Eukaryota</taxon>
        <taxon>Metazoa</taxon>
        <taxon>Ecdysozoa</taxon>
        <taxon>Arthropoda</taxon>
        <taxon>Hexapoda</taxon>
        <taxon>Insecta</taxon>
        <taxon>Pterygota</taxon>
        <taxon>Neoptera</taxon>
        <taxon>Endopterygota</taxon>
        <taxon>Hymenoptera</taxon>
        <taxon>Apocrita</taxon>
        <taxon>Proctotrupomorpha</taxon>
        <taxon>Chalcidoidea</taxon>
        <taxon>Agaonidae</taxon>
        <taxon>Agaoninae</taxon>
        <taxon>Ceratosolen</taxon>
    </lineage>
</organism>
<evidence type="ECO:0000313" key="6">
    <source>
        <dbReference type="Proteomes" id="UP000695007"/>
    </source>
</evidence>
<evidence type="ECO:0000256" key="2">
    <source>
        <dbReference type="ARBA" id="ARBA00022801"/>
    </source>
</evidence>
<dbReference type="Gene3D" id="2.40.10.10">
    <property type="entry name" value="Trypsin-like serine proteases"/>
    <property type="match status" value="1"/>
</dbReference>
<keyword evidence="6" id="KW-1185">Reference proteome</keyword>
<dbReference type="Proteomes" id="UP000695007">
    <property type="component" value="Unplaced"/>
</dbReference>
<dbReference type="PANTHER" id="PTHR24276:SF98">
    <property type="entry name" value="FI18310P1-RELATED"/>
    <property type="match status" value="1"/>
</dbReference>
<evidence type="ECO:0000256" key="3">
    <source>
        <dbReference type="ARBA" id="ARBA00022825"/>
    </source>
</evidence>